<dbReference type="Pfam" id="PF00294">
    <property type="entry name" value="PfkB"/>
    <property type="match status" value="1"/>
</dbReference>
<dbReference type="InterPro" id="IPR029056">
    <property type="entry name" value="Ribokinase-like"/>
</dbReference>
<dbReference type="Proteomes" id="UP000501179">
    <property type="component" value="Chromosome"/>
</dbReference>
<protein>
    <submittedName>
        <fullName evidence="4">Sugar kinase</fullName>
    </submittedName>
</protein>
<dbReference type="RefSeq" id="WP_167034180.1">
    <property type="nucleotide sequence ID" value="NZ_CP050177.1"/>
</dbReference>
<dbReference type="KEGG" id="slia:HA039_28365"/>
<evidence type="ECO:0000259" key="3">
    <source>
        <dbReference type="Pfam" id="PF00294"/>
    </source>
</evidence>
<dbReference type="SUPFAM" id="SSF53613">
    <property type="entry name" value="Ribokinase-like"/>
    <property type="match status" value="1"/>
</dbReference>
<dbReference type="InterPro" id="IPR011611">
    <property type="entry name" value="PfkB_dom"/>
</dbReference>
<keyword evidence="1" id="KW-0808">Transferase</keyword>
<dbReference type="EMBL" id="CP050177">
    <property type="protein sequence ID" value="QIQ05688.1"/>
    <property type="molecule type" value="Genomic_DNA"/>
</dbReference>
<organism evidence="4 5">
    <name type="scientific">Streptomyces liangshanensis</name>
    <dbReference type="NCBI Taxonomy" id="2717324"/>
    <lineage>
        <taxon>Bacteria</taxon>
        <taxon>Bacillati</taxon>
        <taxon>Actinomycetota</taxon>
        <taxon>Actinomycetes</taxon>
        <taxon>Kitasatosporales</taxon>
        <taxon>Streptomycetaceae</taxon>
        <taxon>Streptomyces</taxon>
    </lineage>
</organism>
<dbReference type="PANTHER" id="PTHR10584">
    <property type="entry name" value="SUGAR KINASE"/>
    <property type="match status" value="1"/>
</dbReference>
<dbReference type="Gene3D" id="3.40.1190.20">
    <property type="match status" value="1"/>
</dbReference>
<dbReference type="AlphaFoldDB" id="A0A6G9H568"/>
<reference evidence="4 5" key="1">
    <citation type="submission" date="2020-03" db="EMBL/GenBank/DDBJ databases">
        <title>A novel species.</title>
        <authorList>
            <person name="Gao J."/>
        </authorList>
    </citation>
    <scope>NUCLEOTIDE SEQUENCE [LARGE SCALE GENOMIC DNA]</scope>
    <source>
        <strain evidence="4 5">QMT-12</strain>
    </source>
</reference>
<evidence type="ECO:0000256" key="2">
    <source>
        <dbReference type="ARBA" id="ARBA00022777"/>
    </source>
</evidence>
<dbReference type="InterPro" id="IPR002173">
    <property type="entry name" value="Carboh/pur_kinase_PfkB_CS"/>
</dbReference>
<keyword evidence="2 4" id="KW-0418">Kinase</keyword>
<accession>A0A6G9H568</accession>
<name>A0A6G9H568_9ACTN</name>
<proteinExistence type="predicted"/>
<sequence length="351" mass="35151">MSAGSAGSARRGGNGRAGPRVVLAGNVIADLVIEIPALPERGGDVIGTRTELTAGGGFNTLAAARRLGTESVFAGVHGTGPYGELVREALASEGIELVLPVREDGDTGFTVALVEDGGERTFVTSFGVDAEMTEADAAAVAGQVRAGDLVQLSGYGLVMPVNGPLLARLTALLPPDVVVCLDPAPLVADIPEAVLGPVLARTDWLSANAREARLMSGLDDPRAAASALRERLAPGGGVLVRVDKDGCWLAAACAEPVRVPGFPVRAVDSSGAGDAHVGAFLALLAQGFDPLTAARGANAAAAYAVARRGPATAPDRAELRAFLGEDPLAVRLFGAAGSGSSGEGGHGSTGA</sequence>
<dbReference type="PANTHER" id="PTHR10584:SF166">
    <property type="entry name" value="RIBOKINASE"/>
    <property type="match status" value="1"/>
</dbReference>
<keyword evidence="5" id="KW-1185">Reference proteome</keyword>
<evidence type="ECO:0000313" key="5">
    <source>
        <dbReference type="Proteomes" id="UP000501179"/>
    </source>
</evidence>
<evidence type="ECO:0000256" key="1">
    <source>
        <dbReference type="ARBA" id="ARBA00022679"/>
    </source>
</evidence>
<dbReference type="PROSITE" id="PS00584">
    <property type="entry name" value="PFKB_KINASES_2"/>
    <property type="match status" value="1"/>
</dbReference>
<evidence type="ECO:0000313" key="4">
    <source>
        <dbReference type="EMBL" id="QIQ05688.1"/>
    </source>
</evidence>
<gene>
    <name evidence="4" type="ORF">HA039_28365</name>
</gene>
<dbReference type="GO" id="GO:0016301">
    <property type="term" value="F:kinase activity"/>
    <property type="evidence" value="ECO:0007669"/>
    <property type="project" value="UniProtKB-KW"/>
</dbReference>
<dbReference type="GO" id="GO:0005829">
    <property type="term" value="C:cytosol"/>
    <property type="evidence" value="ECO:0007669"/>
    <property type="project" value="TreeGrafter"/>
</dbReference>
<feature type="domain" description="Carbohydrate kinase PfkB" evidence="3">
    <location>
        <begin position="22"/>
        <end position="312"/>
    </location>
</feature>